<dbReference type="Proteomes" id="UP001183176">
    <property type="component" value="Unassembled WGS sequence"/>
</dbReference>
<sequence>MRDALQGKAGRDALAALLTVVRRYVTEHPGRYAGSLAALLGGYGVCTADTDHAARTVRCLAGERWGPARSAAQPTANQRQADGGRNPRR</sequence>
<dbReference type="RefSeq" id="WP_311425259.1">
    <property type="nucleotide sequence ID" value="NZ_JAVREH010000070.1"/>
</dbReference>
<evidence type="ECO:0000313" key="3">
    <source>
        <dbReference type="Proteomes" id="UP001183176"/>
    </source>
</evidence>
<gene>
    <name evidence="2" type="ORF">RM423_22360</name>
</gene>
<evidence type="ECO:0000256" key="1">
    <source>
        <dbReference type="SAM" id="MobiDB-lite"/>
    </source>
</evidence>
<proteinExistence type="predicted"/>
<keyword evidence="3" id="KW-1185">Reference proteome</keyword>
<comment type="caution">
    <text evidence="2">The sequence shown here is derived from an EMBL/GenBank/DDBJ whole genome shotgun (WGS) entry which is preliminary data.</text>
</comment>
<dbReference type="EMBL" id="JAVREH010000070">
    <property type="protein sequence ID" value="MDT0264117.1"/>
    <property type="molecule type" value="Genomic_DNA"/>
</dbReference>
<protein>
    <submittedName>
        <fullName evidence="2">Uncharacterized protein</fullName>
    </submittedName>
</protein>
<reference evidence="3" key="1">
    <citation type="submission" date="2023-07" db="EMBL/GenBank/DDBJ databases">
        <title>30 novel species of actinomycetes from the DSMZ collection.</title>
        <authorList>
            <person name="Nouioui I."/>
        </authorList>
    </citation>
    <scope>NUCLEOTIDE SEQUENCE [LARGE SCALE GENOMIC DNA]</scope>
    <source>
        <strain evidence="3">DSM 44399</strain>
    </source>
</reference>
<accession>A0ABU2JGJ5</accession>
<organism evidence="2 3">
    <name type="scientific">Jatrophihabitans lederbergiae</name>
    <dbReference type="NCBI Taxonomy" id="3075547"/>
    <lineage>
        <taxon>Bacteria</taxon>
        <taxon>Bacillati</taxon>
        <taxon>Actinomycetota</taxon>
        <taxon>Actinomycetes</taxon>
        <taxon>Jatrophihabitantales</taxon>
        <taxon>Jatrophihabitantaceae</taxon>
        <taxon>Jatrophihabitans</taxon>
    </lineage>
</organism>
<feature type="region of interest" description="Disordered" evidence="1">
    <location>
        <begin position="65"/>
        <end position="89"/>
    </location>
</feature>
<name>A0ABU2JGJ5_9ACTN</name>
<evidence type="ECO:0000313" key="2">
    <source>
        <dbReference type="EMBL" id="MDT0264117.1"/>
    </source>
</evidence>